<feature type="non-terminal residue" evidence="1">
    <location>
        <position position="1"/>
    </location>
</feature>
<name>A0A6G1GI95_9PEZI</name>
<evidence type="ECO:0000313" key="1">
    <source>
        <dbReference type="EMBL" id="KAF1980656.1"/>
    </source>
</evidence>
<dbReference type="Proteomes" id="UP000800041">
    <property type="component" value="Unassembled WGS sequence"/>
</dbReference>
<proteinExistence type="predicted"/>
<protein>
    <submittedName>
        <fullName evidence="1">Uncharacterized protein</fullName>
    </submittedName>
</protein>
<sequence length="130" mass="14855">VNKLLKGSWCVAEAERHHHVFKKSPSCREGGLFLISWGYPEFVECRDDIELGVMVCLTQLSQGFLNERWRVPVFDRDGVQRSIVYANTESSIGFLDHQDRCSVGTGAWSDEAFPQHFVDIRLDHCSLIAR</sequence>
<organism evidence="1 2">
    <name type="scientific">Aulographum hederae CBS 113979</name>
    <dbReference type="NCBI Taxonomy" id="1176131"/>
    <lineage>
        <taxon>Eukaryota</taxon>
        <taxon>Fungi</taxon>
        <taxon>Dikarya</taxon>
        <taxon>Ascomycota</taxon>
        <taxon>Pezizomycotina</taxon>
        <taxon>Dothideomycetes</taxon>
        <taxon>Pleosporomycetidae</taxon>
        <taxon>Aulographales</taxon>
        <taxon>Aulographaceae</taxon>
    </lineage>
</organism>
<accession>A0A6G1GI95</accession>
<keyword evidence="2" id="KW-1185">Reference proteome</keyword>
<dbReference type="AlphaFoldDB" id="A0A6G1GI95"/>
<reference evidence="1" key="1">
    <citation type="journal article" date="2020" name="Stud. Mycol.">
        <title>101 Dothideomycetes genomes: a test case for predicting lifestyles and emergence of pathogens.</title>
        <authorList>
            <person name="Haridas S."/>
            <person name="Albert R."/>
            <person name="Binder M."/>
            <person name="Bloem J."/>
            <person name="Labutti K."/>
            <person name="Salamov A."/>
            <person name="Andreopoulos B."/>
            <person name="Baker S."/>
            <person name="Barry K."/>
            <person name="Bills G."/>
            <person name="Bluhm B."/>
            <person name="Cannon C."/>
            <person name="Castanera R."/>
            <person name="Culley D."/>
            <person name="Daum C."/>
            <person name="Ezra D."/>
            <person name="Gonzalez J."/>
            <person name="Henrissat B."/>
            <person name="Kuo A."/>
            <person name="Liang C."/>
            <person name="Lipzen A."/>
            <person name="Lutzoni F."/>
            <person name="Magnuson J."/>
            <person name="Mondo S."/>
            <person name="Nolan M."/>
            <person name="Ohm R."/>
            <person name="Pangilinan J."/>
            <person name="Park H.-J."/>
            <person name="Ramirez L."/>
            <person name="Alfaro M."/>
            <person name="Sun H."/>
            <person name="Tritt A."/>
            <person name="Yoshinaga Y."/>
            <person name="Zwiers L.-H."/>
            <person name="Turgeon B."/>
            <person name="Goodwin S."/>
            <person name="Spatafora J."/>
            <person name="Crous P."/>
            <person name="Grigoriev I."/>
        </authorList>
    </citation>
    <scope>NUCLEOTIDE SEQUENCE</scope>
    <source>
        <strain evidence="1">CBS 113979</strain>
    </source>
</reference>
<dbReference type="EMBL" id="ML977232">
    <property type="protein sequence ID" value="KAF1980656.1"/>
    <property type="molecule type" value="Genomic_DNA"/>
</dbReference>
<evidence type="ECO:0000313" key="2">
    <source>
        <dbReference type="Proteomes" id="UP000800041"/>
    </source>
</evidence>
<gene>
    <name evidence="1" type="ORF">K402DRAFT_343954</name>
</gene>